<evidence type="ECO:0000313" key="9">
    <source>
        <dbReference type="EMBL" id="KAG0447804.1"/>
    </source>
</evidence>
<comment type="similarity">
    <text evidence="5">Belongs to the DEAD box helicase family.</text>
</comment>
<dbReference type="PROSITE" id="PS51192">
    <property type="entry name" value="HELICASE_ATP_BIND_1"/>
    <property type="match status" value="1"/>
</dbReference>
<dbReference type="SMART" id="SM00490">
    <property type="entry name" value="HELICc"/>
    <property type="match status" value="1"/>
</dbReference>
<dbReference type="Pfam" id="PF00270">
    <property type="entry name" value="DEAD"/>
    <property type="match status" value="1"/>
</dbReference>
<gene>
    <name evidence="9" type="ORF">HPP92_028168</name>
</gene>
<organism evidence="9 10">
    <name type="scientific">Vanilla planifolia</name>
    <name type="common">Vanilla</name>
    <dbReference type="NCBI Taxonomy" id="51239"/>
    <lineage>
        <taxon>Eukaryota</taxon>
        <taxon>Viridiplantae</taxon>
        <taxon>Streptophyta</taxon>
        <taxon>Embryophyta</taxon>
        <taxon>Tracheophyta</taxon>
        <taxon>Spermatophyta</taxon>
        <taxon>Magnoliopsida</taxon>
        <taxon>Liliopsida</taxon>
        <taxon>Asparagales</taxon>
        <taxon>Orchidaceae</taxon>
        <taxon>Vanilloideae</taxon>
        <taxon>Vanilleae</taxon>
        <taxon>Vanilla</taxon>
    </lineage>
</organism>
<proteinExistence type="inferred from homology"/>
<dbReference type="InterPro" id="IPR011545">
    <property type="entry name" value="DEAD/DEAH_box_helicase_dom"/>
</dbReference>
<dbReference type="AlphaFoldDB" id="A0A835U357"/>
<comment type="function">
    <text evidence="5">RNA helicase.</text>
</comment>
<dbReference type="PROSITE" id="PS51194">
    <property type="entry name" value="HELICASE_CTER"/>
    <property type="match status" value="1"/>
</dbReference>
<evidence type="ECO:0000256" key="5">
    <source>
        <dbReference type="RuleBase" id="RU365068"/>
    </source>
</evidence>
<dbReference type="Gene3D" id="3.40.50.300">
    <property type="entry name" value="P-loop containing nucleotide triphosphate hydrolases"/>
    <property type="match status" value="2"/>
</dbReference>
<protein>
    <recommendedName>
        <fullName evidence="5">ATP-dependent RNA helicase</fullName>
        <ecNumber evidence="5">3.6.4.13</ecNumber>
    </recommendedName>
</protein>
<name>A0A835U357_VANPL</name>
<keyword evidence="4 5" id="KW-0694">RNA-binding</keyword>
<evidence type="ECO:0000313" key="10">
    <source>
        <dbReference type="Proteomes" id="UP000636800"/>
    </source>
</evidence>
<dbReference type="EMBL" id="JADCNL010000426">
    <property type="protein sequence ID" value="KAG0447804.1"/>
    <property type="molecule type" value="Genomic_DNA"/>
</dbReference>
<evidence type="ECO:0000256" key="2">
    <source>
        <dbReference type="ARBA" id="ARBA00022801"/>
    </source>
</evidence>
<comment type="domain">
    <text evidence="5">The Q motif is unique to and characteristic of the DEAD box family of RNA helicases and controls ATP binding and hydrolysis.</text>
</comment>
<dbReference type="EC" id="3.6.4.13" evidence="5"/>
<evidence type="ECO:0000256" key="1">
    <source>
        <dbReference type="ARBA" id="ARBA00022741"/>
    </source>
</evidence>
<evidence type="ECO:0000256" key="6">
    <source>
        <dbReference type="SAM" id="MobiDB-lite"/>
    </source>
</evidence>
<dbReference type="SUPFAM" id="SSF52540">
    <property type="entry name" value="P-loop containing nucleoside triphosphate hydrolases"/>
    <property type="match status" value="1"/>
</dbReference>
<dbReference type="CDD" id="cd18787">
    <property type="entry name" value="SF2_C_DEAD"/>
    <property type="match status" value="1"/>
</dbReference>
<feature type="domain" description="Helicase ATP-binding" evidence="7">
    <location>
        <begin position="582"/>
        <end position="806"/>
    </location>
</feature>
<dbReference type="GO" id="GO:0003723">
    <property type="term" value="F:RNA binding"/>
    <property type="evidence" value="ECO:0007669"/>
    <property type="project" value="UniProtKB-UniRule"/>
</dbReference>
<dbReference type="InterPro" id="IPR014001">
    <property type="entry name" value="Helicase_ATP-bd"/>
</dbReference>
<reference evidence="9 10" key="1">
    <citation type="journal article" date="2020" name="Nat. Food">
        <title>A phased Vanilla planifolia genome enables genetic improvement of flavour and production.</title>
        <authorList>
            <person name="Hasing T."/>
            <person name="Tang H."/>
            <person name="Brym M."/>
            <person name="Khazi F."/>
            <person name="Huang T."/>
            <person name="Chambers A.H."/>
        </authorList>
    </citation>
    <scope>NUCLEOTIDE SEQUENCE [LARGE SCALE GENOMIC DNA]</scope>
    <source>
        <tissue evidence="9">Leaf</tissue>
    </source>
</reference>
<evidence type="ECO:0000259" key="8">
    <source>
        <dbReference type="PROSITE" id="PS51194"/>
    </source>
</evidence>
<dbReference type="InterPro" id="IPR027417">
    <property type="entry name" value="P-loop_NTPase"/>
</dbReference>
<dbReference type="PANTHER" id="PTHR24031">
    <property type="entry name" value="RNA HELICASE"/>
    <property type="match status" value="1"/>
</dbReference>
<accession>A0A835U357</accession>
<dbReference type="GO" id="GO:0003724">
    <property type="term" value="F:RNA helicase activity"/>
    <property type="evidence" value="ECO:0007669"/>
    <property type="project" value="UniProtKB-EC"/>
</dbReference>
<dbReference type="GO" id="GO:0016787">
    <property type="term" value="F:hydrolase activity"/>
    <property type="evidence" value="ECO:0007669"/>
    <property type="project" value="UniProtKB-KW"/>
</dbReference>
<comment type="catalytic activity">
    <reaction evidence="5">
        <text>ATP + H2O = ADP + phosphate + H(+)</text>
        <dbReference type="Rhea" id="RHEA:13065"/>
        <dbReference type="ChEBI" id="CHEBI:15377"/>
        <dbReference type="ChEBI" id="CHEBI:15378"/>
        <dbReference type="ChEBI" id="CHEBI:30616"/>
        <dbReference type="ChEBI" id="CHEBI:43474"/>
        <dbReference type="ChEBI" id="CHEBI:456216"/>
        <dbReference type="EC" id="3.6.4.13"/>
    </reaction>
</comment>
<keyword evidence="5" id="KW-0347">Helicase</keyword>
<dbReference type="Proteomes" id="UP000636800">
    <property type="component" value="Unassembled WGS sequence"/>
</dbReference>
<evidence type="ECO:0000256" key="3">
    <source>
        <dbReference type="ARBA" id="ARBA00022840"/>
    </source>
</evidence>
<keyword evidence="1 5" id="KW-0547">Nucleotide-binding</keyword>
<dbReference type="SMART" id="SM00487">
    <property type="entry name" value="DEXDc"/>
    <property type="match status" value="1"/>
</dbReference>
<dbReference type="Pfam" id="PF00271">
    <property type="entry name" value="Helicase_C"/>
    <property type="match status" value="1"/>
</dbReference>
<evidence type="ECO:0000256" key="4">
    <source>
        <dbReference type="ARBA" id="ARBA00022884"/>
    </source>
</evidence>
<sequence>MHVCPEVGMPFPPHAPTFFSLFGWSNSGSVIRCLLLDWSTGSKMICLKRRSPFKSDPEESEFAGEGDMEESWRISMGSVVQTRRSTDESARKRWASAGDGLDPDDFRDVFGGPPRSVILRRFAGEFPCEGWIPAATIYDEIFRSAGTGVAVEGGGRRLPEFRIPTASPGRGGVAGRIDEGFYDDIFGSDGGDRRSSSQSKSMSSSVLSSEELSPLRNSVDDDGTFWSAASKLRPISIPSQRHTSPPSTFFTTKLPDGRYRAANHHYPPPTSSFIDLSDRPGPTAVLLRQPSSGNGRSRCFSPPEVFSLEPTFHLGHRLPIVTDNGSPSSAASSVLLESMTTKVGGGCGVRACFHPSVSEKEAEKMVIDVEEGEAVESSFLLDIDCLKTEESTVEGAAALDEAIAWAKEKFMSQVPSGPREMPDDRPVTLPLASVFRRSRLFALAVATAVPILSPKGGKLRYWPHPLPVSRLTDEIGKPSIASPSWVLPSLSSHDTGQPPHSQSPSLFSNWSTFSAGNGSMDDSLSKKVPVLPWMRHPVDIERFGECPIEAVPLLDPRLEEALQKMGIESLFPVQVAMWWQTIGPGTFQRDLCVNSPTGSGKTLAYALPIVQMLSNQTIKSLRALVVLPTRDLALQVKEVFDAIAPAVGLHVGVAVGQSSIADEASKLIVHPKVETFSFSDPEFLPPKPQSAVDILVATPGRLMDHIGMTKGFSLENLCYLVVDETDRLLREAYQSWLPTVIELASPTEAAIVPSELSSLTAFTRVVQERGFLRQSCAKLVKIILSATLPQDPSKLSQLKLYHPLLLASGDRRYKLPEKLELYKSMCESKLKPLYLVTLLQDLKGEKSLVFTSSVESTRRLSKLLNFFGELPFKVREYSGLQHQSLRSKKLKAFREGKIDVLIASDAMTRGMDVVGVRNVINYDVPSYVKAFIHRAGRTARAGKNGRCFTLLRHHEVKRFNKILRKAGDVACNVHPIPSSSLESLRPAYSSALEKLKECIEKKGRRYASGAASKKRNRGH</sequence>
<feature type="domain" description="Helicase C-terminal" evidence="8">
    <location>
        <begin position="834"/>
        <end position="984"/>
    </location>
</feature>
<evidence type="ECO:0000259" key="7">
    <source>
        <dbReference type="PROSITE" id="PS51192"/>
    </source>
</evidence>
<feature type="compositionally biased region" description="Low complexity" evidence="6">
    <location>
        <begin position="196"/>
        <end position="212"/>
    </location>
</feature>
<dbReference type="InterPro" id="IPR001650">
    <property type="entry name" value="Helicase_C-like"/>
</dbReference>
<feature type="region of interest" description="Disordered" evidence="6">
    <location>
        <begin position="185"/>
        <end position="216"/>
    </location>
</feature>
<keyword evidence="3 5" id="KW-0067">ATP-binding</keyword>
<comment type="caution">
    <text evidence="9">The sequence shown here is derived from an EMBL/GenBank/DDBJ whole genome shotgun (WGS) entry which is preliminary data.</text>
</comment>
<dbReference type="GO" id="GO:0005524">
    <property type="term" value="F:ATP binding"/>
    <property type="evidence" value="ECO:0007669"/>
    <property type="project" value="UniProtKB-UniRule"/>
</dbReference>
<keyword evidence="10" id="KW-1185">Reference proteome</keyword>
<keyword evidence="2 5" id="KW-0378">Hydrolase</keyword>
<dbReference type="CDD" id="cd17956">
    <property type="entry name" value="DEADc_DDX51"/>
    <property type="match status" value="1"/>
</dbReference>
<dbReference type="OrthoDB" id="1162399at2759"/>